<feature type="transmembrane region" description="Helical" evidence="6">
    <location>
        <begin position="12"/>
        <end position="34"/>
    </location>
</feature>
<feature type="transmembrane region" description="Helical" evidence="6">
    <location>
        <begin position="435"/>
        <end position="457"/>
    </location>
</feature>
<name>A0A853ENG6_9MICO</name>
<feature type="transmembrane region" description="Helical" evidence="6">
    <location>
        <begin position="155"/>
        <end position="174"/>
    </location>
</feature>
<dbReference type="PANTHER" id="PTHR42948">
    <property type="entry name" value="TRANSPORTER"/>
    <property type="match status" value="1"/>
</dbReference>
<feature type="transmembrane region" description="Helical" evidence="6">
    <location>
        <begin position="46"/>
        <end position="71"/>
    </location>
</feature>
<evidence type="ECO:0000256" key="5">
    <source>
        <dbReference type="ARBA" id="ARBA00023136"/>
    </source>
</evidence>
<dbReference type="NCBIfam" id="NF037979">
    <property type="entry name" value="Na_transp"/>
    <property type="match status" value="1"/>
</dbReference>
<feature type="transmembrane region" description="Helical" evidence="6">
    <location>
        <begin position="183"/>
        <end position="206"/>
    </location>
</feature>
<dbReference type="AlphaFoldDB" id="A0A853ENG6"/>
<dbReference type="EMBL" id="JACBYE010000001">
    <property type="protein sequence ID" value="NYS92090.1"/>
    <property type="molecule type" value="Genomic_DNA"/>
</dbReference>
<keyword evidence="2" id="KW-0813">Transport</keyword>
<proteinExistence type="predicted"/>
<evidence type="ECO:0000256" key="1">
    <source>
        <dbReference type="ARBA" id="ARBA00004141"/>
    </source>
</evidence>
<organism evidence="7 8">
    <name type="scientific">Sanguibacter inulinus</name>
    <dbReference type="NCBI Taxonomy" id="60922"/>
    <lineage>
        <taxon>Bacteria</taxon>
        <taxon>Bacillati</taxon>
        <taxon>Actinomycetota</taxon>
        <taxon>Actinomycetes</taxon>
        <taxon>Micrococcales</taxon>
        <taxon>Sanguibacteraceae</taxon>
        <taxon>Sanguibacter</taxon>
    </lineage>
</organism>
<sequence length="520" mass="56759">MARVKASTEREQWSGQTGFIIAAIGSAVGLGNIWRFPGVAYENGGGAFLVPYVIALLVIGIPVLLLDYSLGHRFRGSAPTVFRRVTRRAESLGWFQVGISIVIILYYTVIIAWSLSFVWFSVRQTWGDDAATFFTRDFLRKADQPGIGFDVVPGVLWPLIGVWVVVLVVLALGVQKGLERSNIIFLPMLVVLFAALVVRALFLDGAAEGLDALFTPDWSALLHPGVWVAAVAQIFFSLSIAFGIMITYSSYLKRRSNLTSSGLVVAFSNSSFEILAGIGVFATLGFMAHQQGIEVSELQGLTGPTLSFSTFPQIISAMPGGGFFGVLFFLSLTVAGLTSLLSLLQVVSAAFQEKFGWDAKQAALRVGAVAAVVSTVLFSTTTALYVLDAFDKWANEVGVITSAVVMTILVAWRLRMLPQLRWHLNQVSSTRVGPWWQYVVGVLVPLVLGYMLVSGVWTLITEGYEGYPLWFRLVFGWGAVAFMVVFAVIMTRIRWVKNPDDFVPWPPLPSGGLTKSGDRS</sequence>
<keyword evidence="8" id="KW-1185">Reference proteome</keyword>
<feature type="transmembrane region" description="Helical" evidence="6">
    <location>
        <begin position="226"/>
        <end position="251"/>
    </location>
</feature>
<dbReference type="SUPFAM" id="SSF161070">
    <property type="entry name" value="SNF-like"/>
    <property type="match status" value="1"/>
</dbReference>
<accession>A0A853ENG6</accession>
<dbReference type="Pfam" id="PF00209">
    <property type="entry name" value="SNF"/>
    <property type="match status" value="2"/>
</dbReference>
<dbReference type="PANTHER" id="PTHR42948:SF1">
    <property type="entry name" value="TRANSPORTER"/>
    <property type="match status" value="1"/>
</dbReference>
<comment type="caution">
    <text evidence="7">The sequence shown here is derived from an EMBL/GenBank/DDBJ whole genome shotgun (WGS) entry which is preliminary data.</text>
</comment>
<comment type="subcellular location">
    <subcellularLocation>
        <location evidence="1">Membrane</location>
        <topology evidence="1">Multi-pass membrane protein</topology>
    </subcellularLocation>
</comment>
<evidence type="ECO:0000256" key="4">
    <source>
        <dbReference type="ARBA" id="ARBA00022989"/>
    </source>
</evidence>
<dbReference type="PROSITE" id="PS50267">
    <property type="entry name" value="NA_NEUROTRAN_SYMP_3"/>
    <property type="match status" value="1"/>
</dbReference>
<feature type="transmembrane region" description="Helical" evidence="6">
    <location>
        <begin position="263"/>
        <end position="288"/>
    </location>
</feature>
<feature type="transmembrane region" description="Helical" evidence="6">
    <location>
        <begin position="393"/>
        <end position="414"/>
    </location>
</feature>
<dbReference type="GO" id="GO:0016020">
    <property type="term" value="C:membrane"/>
    <property type="evidence" value="ECO:0007669"/>
    <property type="project" value="UniProtKB-SubCell"/>
</dbReference>
<protein>
    <submittedName>
        <fullName evidence="7">Sodium-dependent transporter</fullName>
    </submittedName>
</protein>
<dbReference type="PRINTS" id="PR00176">
    <property type="entry name" value="NANEUSMPORT"/>
</dbReference>
<evidence type="ECO:0000256" key="2">
    <source>
        <dbReference type="ARBA" id="ARBA00022448"/>
    </source>
</evidence>
<evidence type="ECO:0000256" key="3">
    <source>
        <dbReference type="ARBA" id="ARBA00022692"/>
    </source>
</evidence>
<evidence type="ECO:0000313" key="7">
    <source>
        <dbReference type="EMBL" id="NYS92090.1"/>
    </source>
</evidence>
<dbReference type="RefSeq" id="WP_179912071.1">
    <property type="nucleotide sequence ID" value="NZ_JACBYE010000001.1"/>
</dbReference>
<evidence type="ECO:0000256" key="6">
    <source>
        <dbReference type="SAM" id="Phobius"/>
    </source>
</evidence>
<reference evidence="7 8" key="1">
    <citation type="submission" date="2020-07" db="EMBL/GenBank/DDBJ databases">
        <title>MOT database genomes.</title>
        <authorList>
            <person name="Joseph S."/>
            <person name="Aduse-Opoku J."/>
            <person name="Hashim A."/>
            <person name="Wade W."/>
            <person name="Curtis M."/>
        </authorList>
    </citation>
    <scope>NUCLEOTIDE SEQUENCE [LARGE SCALE GENOMIC DNA]</scope>
    <source>
        <strain evidence="7 8">DSM 100099</strain>
    </source>
</reference>
<dbReference type="InterPro" id="IPR037272">
    <property type="entry name" value="SNS_sf"/>
</dbReference>
<dbReference type="CDD" id="cd10334">
    <property type="entry name" value="SLC6sbd_u1"/>
    <property type="match status" value="1"/>
</dbReference>
<keyword evidence="5 6" id="KW-0472">Membrane</keyword>
<feature type="transmembrane region" description="Helical" evidence="6">
    <location>
        <begin position="469"/>
        <end position="489"/>
    </location>
</feature>
<feature type="transmembrane region" description="Helical" evidence="6">
    <location>
        <begin position="326"/>
        <end position="351"/>
    </location>
</feature>
<feature type="transmembrane region" description="Helical" evidence="6">
    <location>
        <begin position="363"/>
        <end position="387"/>
    </location>
</feature>
<feature type="transmembrane region" description="Helical" evidence="6">
    <location>
        <begin position="92"/>
        <end position="120"/>
    </location>
</feature>
<dbReference type="InterPro" id="IPR000175">
    <property type="entry name" value="Na/ntran_symport"/>
</dbReference>
<evidence type="ECO:0000313" key="8">
    <source>
        <dbReference type="Proteomes" id="UP000561011"/>
    </source>
</evidence>
<dbReference type="Proteomes" id="UP000561011">
    <property type="component" value="Unassembled WGS sequence"/>
</dbReference>
<gene>
    <name evidence="7" type="ORF">HZZ10_00855</name>
</gene>
<keyword evidence="3 6" id="KW-0812">Transmembrane</keyword>
<keyword evidence="4 6" id="KW-1133">Transmembrane helix</keyword>